<name>A0A0J1AY43_9TREE</name>
<reference evidence="2 3" key="1">
    <citation type="submission" date="2015-03" db="EMBL/GenBank/DDBJ databases">
        <title>Genomics and transcriptomics of the oil-accumulating basidiomycete yeast T. oleaginosus allow insights into substrate utilization and the diverse evolutionary trajectories of mating systems in fungi.</title>
        <authorList>
            <consortium name="DOE Joint Genome Institute"/>
            <person name="Kourist R."/>
            <person name="Kracht O."/>
            <person name="Bracharz F."/>
            <person name="Lipzen A."/>
            <person name="Nolan M."/>
            <person name="Ohm R."/>
            <person name="Grigoriev I."/>
            <person name="Sun S."/>
            <person name="Heitman J."/>
            <person name="Bruck T."/>
            <person name="Nowrousian M."/>
        </authorList>
    </citation>
    <scope>NUCLEOTIDE SEQUENCE [LARGE SCALE GENOMIC DNA]</scope>
    <source>
        <strain evidence="2 3">IBC0246</strain>
    </source>
</reference>
<feature type="compositionally biased region" description="Low complexity" evidence="1">
    <location>
        <begin position="1"/>
        <end position="14"/>
    </location>
</feature>
<sequence>MLTSSSSSSSDTSDPMSNCRVSSASARRAKQKVFGAAKPAQASNSLASGELGWPSLASSNPSSSTSSLRPYP</sequence>
<feature type="compositionally biased region" description="Low complexity" evidence="1">
    <location>
        <begin position="55"/>
        <end position="72"/>
    </location>
</feature>
<dbReference type="AlphaFoldDB" id="A0A0J1AY43"/>
<protein>
    <submittedName>
        <fullName evidence="2">Uncharacterized protein</fullName>
    </submittedName>
</protein>
<feature type="region of interest" description="Disordered" evidence="1">
    <location>
        <begin position="1"/>
        <end position="72"/>
    </location>
</feature>
<evidence type="ECO:0000256" key="1">
    <source>
        <dbReference type="SAM" id="MobiDB-lite"/>
    </source>
</evidence>
<feature type="compositionally biased region" description="Polar residues" evidence="1">
    <location>
        <begin position="15"/>
        <end position="25"/>
    </location>
</feature>
<organism evidence="2 3">
    <name type="scientific">Cutaneotrichosporon oleaginosum</name>
    <dbReference type="NCBI Taxonomy" id="879819"/>
    <lineage>
        <taxon>Eukaryota</taxon>
        <taxon>Fungi</taxon>
        <taxon>Dikarya</taxon>
        <taxon>Basidiomycota</taxon>
        <taxon>Agaricomycotina</taxon>
        <taxon>Tremellomycetes</taxon>
        <taxon>Trichosporonales</taxon>
        <taxon>Trichosporonaceae</taxon>
        <taxon>Cutaneotrichosporon</taxon>
    </lineage>
</organism>
<dbReference type="GeneID" id="28984579"/>
<keyword evidence="3" id="KW-1185">Reference proteome</keyword>
<dbReference type="Proteomes" id="UP000053611">
    <property type="component" value="Unassembled WGS sequence"/>
</dbReference>
<dbReference type="EMBL" id="KQ087238">
    <property type="protein sequence ID" value="KLT40249.1"/>
    <property type="molecule type" value="Genomic_DNA"/>
</dbReference>
<evidence type="ECO:0000313" key="3">
    <source>
        <dbReference type="Proteomes" id="UP000053611"/>
    </source>
</evidence>
<evidence type="ECO:0000313" key="2">
    <source>
        <dbReference type="EMBL" id="KLT40249.1"/>
    </source>
</evidence>
<accession>A0A0J1AY43</accession>
<proteinExistence type="predicted"/>
<gene>
    <name evidence="2" type="ORF">CC85DRAFT_287661</name>
</gene>
<dbReference type="RefSeq" id="XP_018276740.1">
    <property type="nucleotide sequence ID" value="XM_018423976.1"/>
</dbReference>